<keyword evidence="5" id="KW-1185">Reference proteome</keyword>
<keyword evidence="1" id="KW-0812">Transmembrane</keyword>
<sequence>MPVLPRSRRLAVAVLAGTALALACQPVASAHVSASPDTVTPGEPATISFRVPNERDDATTVRLEVVFPADAHLGSATPENLPGWHITAVKQEGGTGHGMDDAPVSSIVWEGGPVPVGTFQDFPVRLGALPGGGTLSFEALQTYSDGEVVRWAERAQPGQPEPEHPAPTVTVAATTGPSTSDILSRALGGCALGVALLALGVAWLRRRPAGRPEAVAEREEVRL</sequence>
<feature type="signal peptide" evidence="2">
    <location>
        <begin position="1"/>
        <end position="30"/>
    </location>
</feature>
<dbReference type="RefSeq" id="WP_346052371.1">
    <property type="nucleotide sequence ID" value="NZ_BAABIB010000018.1"/>
</dbReference>
<accession>A0ABP9PYY3</accession>
<name>A0ABP9PYY3_9PSEU</name>
<comment type="caution">
    <text evidence="4">The sequence shown here is derived from an EMBL/GenBank/DDBJ whole genome shotgun (WGS) entry which is preliminary data.</text>
</comment>
<dbReference type="InterPro" id="IPR038507">
    <property type="entry name" value="YcnI-like_sf"/>
</dbReference>
<feature type="domain" description="YncI copper-binding" evidence="3">
    <location>
        <begin position="31"/>
        <end position="171"/>
    </location>
</feature>
<feature type="transmembrane region" description="Helical" evidence="1">
    <location>
        <begin position="186"/>
        <end position="204"/>
    </location>
</feature>
<keyword evidence="2" id="KW-0732">Signal</keyword>
<dbReference type="PROSITE" id="PS51257">
    <property type="entry name" value="PROKAR_LIPOPROTEIN"/>
    <property type="match status" value="1"/>
</dbReference>
<dbReference type="InterPro" id="IPR012533">
    <property type="entry name" value="YcnI-copper_dom"/>
</dbReference>
<protein>
    <recommendedName>
        <fullName evidence="3">YncI copper-binding domain-containing protein</fullName>
    </recommendedName>
</protein>
<organism evidence="4 5">
    <name type="scientific">Amycolatopsis dongchuanensis</name>
    <dbReference type="NCBI Taxonomy" id="1070866"/>
    <lineage>
        <taxon>Bacteria</taxon>
        <taxon>Bacillati</taxon>
        <taxon>Actinomycetota</taxon>
        <taxon>Actinomycetes</taxon>
        <taxon>Pseudonocardiales</taxon>
        <taxon>Pseudonocardiaceae</taxon>
        <taxon>Amycolatopsis</taxon>
    </lineage>
</organism>
<reference evidence="5" key="1">
    <citation type="journal article" date="2019" name="Int. J. Syst. Evol. Microbiol.">
        <title>The Global Catalogue of Microorganisms (GCM) 10K type strain sequencing project: providing services to taxonomists for standard genome sequencing and annotation.</title>
        <authorList>
            <consortium name="The Broad Institute Genomics Platform"/>
            <consortium name="The Broad Institute Genome Sequencing Center for Infectious Disease"/>
            <person name="Wu L."/>
            <person name="Ma J."/>
        </authorList>
    </citation>
    <scope>NUCLEOTIDE SEQUENCE [LARGE SCALE GENOMIC DNA]</scope>
    <source>
        <strain evidence="5">JCM 18054</strain>
    </source>
</reference>
<dbReference type="CDD" id="cd08545">
    <property type="entry name" value="YcnI_like"/>
    <property type="match status" value="1"/>
</dbReference>
<evidence type="ECO:0000313" key="4">
    <source>
        <dbReference type="EMBL" id="GAA5154451.1"/>
    </source>
</evidence>
<evidence type="ECO:0000313" key="5">
    <source>
        <dbReference type="Proteomes" id="UP001500192"/>
    </source>
</evidence>
<gene>
    <name evidence="4" type="ORF">GCM10023214_08930</name>
</gene>
<dbReference type="Gene3D" id="2.60.40.2230">
    <property type="entry name" value="Uncharacterised protein YcnI-like PF07987, DUF1775"/>
    <property type="match status" value="1"/>
</dbReference>
<evidence type="ECO:0000256" key="1">
    <source>
        <dbReference type="SAM" id="Phobius"/>
    </source>
</evidence>
<dbReference type="EMBL" id="BAABIB010000018">
    <property type="protein sequence ID" value="GAA5154451.1"/>
    <property type="molecule type" value="Genomic_DNA"/>
</dbReference>
<keyword evidence="1" id="KW-0472">Membrane</keyword>
<evidence type="ECO:0000256" key="2">
    <source>
        <dbReference type="SAM" id="SignalP"/>
    </source>
</evidence>
<dbReference type="Pfam" id="PF07987">
    <property type="entry name" value="DUF1775"/>
    <property type="match status" value="1"/>
</dbReference>
<feature type="chain" id="PRO_5047127712" description="YncI copper-binding domain-containing protein" evidence="2">
    <location>
        <begin position="31"/>
        <end position="223"/>
    </location>
</feature>
<evidence type="ECO:0000259" key="3">
    <source>
        <dbReference type="Pfam" id="PF07987"/>
    </source>
</evidence>
<proteinExistence type="predicted"/>
<keyword evidence="1" id="KW-1133">Transmembrane helix</keyword>
<dbReference type="Proteomes" id="UP001500192">
    <property type="component" value="Unassembled WGS sequence"/>
</dbReference>